<evidence type="ECO:0000256" key="7">
    <source>
        <dbReference type="ARBA" id="ARBA00022786"/>
    </source>
</evidence>
<evidence type="ECO:0000259" key="10">
    <source>
        <dbReference type="PROSITE" id="PS51873"/>
    </source>
</evidence>
<evidence type="ECO:0000256" key="8">
    <source>
        <dbReference type="ARBA" id="ARBA00022833"/>
    </source>
</evidence>
<dbReference type="OrthoDB" id="1431934at2759"/>
<keyword evidence="3" id="KW-0808">Transferase</keyword>
<dbReference type="InterPro" id="IPR002867">
    <property type="entry name" value="IBR_dom"/>
</dbReference>
<keyword evidence="4" id="KW-0479">Metal-binding</keyword>
<evidence type="ECO:0000256" key="5">
    <source>
        <dbReference type="ARBA" id="ARBA00022737"/>
    </source>
</evidence>
<feature type="domain" description="RING-type" evidence="10">
    <location>
        <begin position="256"/>
        <end position="452"/>
    </location>
</feature>
<dbReference type="Gene3D" id="3.30.40.10">
    <property type="entry name" value="Zinc/RING finger domain, C3HC4 (zinc finger)"/>
    <property type="match status" value="1"/>
</dbReference>
<sequence length="452" mass="49848">MYTFSVTSSFRKEEESSSPPSSYTSSPYNYTTSPYNYTTSSNTFKTSTTPPSYSFTTSTSPPSYSYTTSTSSSSPSYTKTTSTTSSPSYTYTASTSSSPSYTYTASTSSSPSYTYTASTSSSPSYTYTSTSPPSYTYTTSNISTSSPSFTYTTSNISTSSPSFTYTTSPPHSYKTTPTSYNYSTTSINSPSTALSTDDLSFDNDDSPYQFTVTSDYLKNLSLEDDDDDTNISTKSTSIASYSFDNETCSSSLKKKKEKECMICVESRSVKLFPKVTKYCSHPNDICKVCVSKHIETQLNSKGDIEGILCPFGDSCGLLIEYNDVQRIVNSSLFDQYDSLSLKQALRSMPDFRWCKNAGCGSGQIHSGGDKEPIMTCEACGEKSCYTHDIPWHDTLSCEEYNEAKQGEDMATQDLLNRETKQCPKCGVRITKNGGCNHMTCRVQNCKYEFCWL</sequence>
<dbReference type="PROSITE" id="PS51873">
    <property type="entry name" value="TRIAD"/>
    <property type="match status" value="1"/>
</dbReference>
<evidence type="ECO:0000256" key="4">
    <source>
        <dbReference type="ARBA" id="ARBA00022723"/>
    </source>
</evidence>
<dbReference type="InterPro" id="IPR044066">
    <property type="entry name" value="TRIAD_supradom"/>
</dbReference>
<dbReference type="SMART" id="SM00647">
    <property type="entry name" value="IBR"/>
    <property type="match status" value="2"/>
</dbReference>
<keyword evidence="5" id="KW-0677">Repeat</keyword>
<dbReference type="GO" id="GO:0008270">
    <property type="term" value="F:zinc ion binding"/>
    <property type="evidence" value="ECO:0007669"/>
    <property type="project" value="UniProtKB-KW"/>
</dbReference>
<comment type="catalytic activity">
    <reaction evidence="1">
        <text>[E2 ubiquitin-conjugating enzyme]-S-ubiquitinyl-L-cysteine + [acceptor protein]-L-lysine = [E2 ubiquitin-conjugating enzyme]-L-cysteine + [acceptor protein]-N(6)-ubiquitinyl-L-lysine.</text>
        <dbReference type="EC" id="2.3.2.31"/>
    </reaction>
</comment>
<keyword evidence="8" id="KW-0862">Zinc</keyword>
<organism evidence="11 12">
    <name type="scientific">Funneliformis geosporum</name>
    <dbReference type="NCBI Taxonomy" id="1117311"/>
    <lineage>
        <taxon>Eukaryota</taxon>
        <taxon>Fungi</taxon>
        <taxon>Fungi incertae sedis</taxon>
        <taxon>Mucoromycota</taxon>
        <taxon>Glomeromycotina</taxon>
        <taxon>Glomeromycetes</taxon>
        <taxon>Glomerales</taxon>
        <taxon>Glomeraceae</taxon>
        <taxon>Funneliformis</taxon>
    </lineage>
</organism>
<reference evidence="11" key="1">
    <citation type="submission" date="2022-08" db="EMBL/GenBank/DDBJ databases">
        <authorList>
            <person name="Kallberg Y."/>
            <person name="Tangrot J."/>
            <person name="Rosling A."/>
        </authorList>
    </citation>
    <scope>NUCLEOTIDE SEQUENCE</scope>
    <source>
        <strain evidence="11">Wild A</strain>
    </source>
</reference>
<name>A0A9W4SB03_9GLOM</name>
<proteinExistence type="predicted"/>
<evidence type="ECO:0000256" key="6">
    <source>
        <dbReference type="ARBA" id="ARBA00022771"/>
    </source>
</evidence>
<evidence type="ECO:0000256" key="3">
    <source>
        <dbReference type="ARBA" id="ARBA00022679"/>
    </source>
</evidence>
<dbReference type="GO" id="GO:0061630">
    <property type="term" value="F:ubiquitin protein ligase activity"/>
    <property type="evidence" value="ECO:0007669"/>
    <property type="project" value="UniProtKB-EC"/>
</dbReference>
<keyword evidence="12" id="KW-1185">Reference proteome</keyword>
<evidence type="ECO:0000256" key="2">
    <source>
        <dbReference type="ARBA" id="ARBA00012251"/>
    </source>
</evidence>
<dbReference type="AlphaFoldDB" id="A0A9W4SB03"/>
<dbReference type="InterPro" id="IPR031127">
    <property type="entry name" value="E3_UB_ligase_RBR"/>
</dbReference>
<gene>
    <name evidence="11" type="ORF">FWILDA_LOCUS586</name>
</gene>
<keyword evidence="6" id="KW-0863">Zinc-finger</keyword>
<dbReference type="GO" id="GO:0016567">
    <property type="term" value="P:protein ubiquitination"/>
    <property type="evidence" value="ECO:0007669"/>
    <property type="project" value="InterPro"/>
</dbReference>
<accession>A0A9W4SB03</accession>
<evidence type="ECO:0000313" key="12">
    <source>
        <dbReference type="Proteomes" id="UP001153678"/>
    </source>
</evidence>
<dbReference type="Proteomes" id="UP001153678">
    <property type="component" value="Unassembled WGS sequence"/>
</dbReference>
<protein>
    <recommendedName>
        <fullName evidence="2">RBR-type E3 ubiquitin transferase</fullName>
        <ecNumber evidence="2">2.3.2.31</ecNumber>
    </recommendedName>
</protein>
<dbReference type="PANTHER" id="PTHR11685">
    <property type="entry name" value="RBR FAMILY RING FINGER AND IBR DOMAIN-CONTAINING"/>
    <property type="match status" value="1"/>
</dbReference>
<evidence type="ECO:0000256" key="1">
    <source>
        <dbReference type="ARBA" id="ARBA00001798"/>
    </source>
</evidence>
<evidence type="ECO:0000256" key="9">
    <source>
        <dbReference type="SAM" id="MobiDB-lite"/>
    </source>
</evidence>
<dbReference type="EMBL" id="CAMKVN010000039">
    <property type="protein sequence ID" value="CAI2162496.1"/>
    <property type="molecule type" value="Genomic_DNA"/>
</dbReference>
<dbReference type="InterPro" id="IPR013083">
    <property type="entry name" value="Znf_RING/FYVE/PHD"/>
</dbReference>
<feature type="compositionally biased region" description="Low complexity" evidence="9">
    <location>
        <begin position="17"/>
        <end position="130"/>
    </location>
</feature>
<keyword evidence="7" id="KW-0833">Ubl conjugation pathway</keyword>
<dbReference type="SUPFAM" id="SSF57850">
    <property type="entry name" value="RING/U-box"/>
    <property type="match status" value="3"/>
</dbReference>
<comment type="caution">
    <text evidence="11">The sequence shown here is derived from an EMBL/GenBank/DDBJ whole genome shotgun (WGS) entry which is preliminary data.</text>
</comment>
<dbReference type="Gene3D" id="1.20.120.1750">
    <property type="match status" value="1"/>
</dbReference>
<evidence type="ECO:0000313" key="11">
    <source>
        <dbReference type="EMBL" id="CAI2162496.1"/>
    </source>
</evidence>
<dbReference type="EC" id="2.3.2.31" evidence="2"/>
<dbReference type="Pfam" id="PF22191">
    <property type="entry name" value="IBR_1"/>
    <property type="match status" value="1"/>
</dbReference>
<dbReference type="Pfam" id="PF01485">
    <property type="entry name" value="IBR"/>
    <property type="match status" value="1"/>
</dbReference>
<feature type="region of interest" description="Disordered" evidence="9">
    <location>
        <begin position="1"/>
        <end position="130"/>
    </location>
</feature>